<dbReference type="PRINTS" id="PR00834">
    <property type="entry name" value="PROTEASES2C"/>
</dbReference>
<keyword evidence="6" id="KW-0720">Serine protease</keyword>
<dbReference type="RefSeq" id="WP_022636562.1">
    <property type="nucleotide sequence ID" value="NZ_ASJR01000007.1"/>
</dbReference>
<accession>U7DAC6</accession>
<feature type="active site" description="Charge relay system" evidence="7">
    <location>
        <position position="164"/>
    </location>
</feature>
<evidence type="ECO:0000313" key="13">
    <source>
        <dbReference type="Proteomes" id="UP000017148"/>
    </source>
</evidence>
<evidence type="ECO:0000256" key="5">
    <source>
        <dbReference type="ARBA" id="ARBA00022801"/>
    </source>
</evidence>
<dbReference type="InterPro" id="IPR036034">
    <property type="entry name" value="PDZ_sf"/>
</dbReference>
<dbReference type="GO" id="GO:0006508">
    <property type="term" value="P:proteolysis"/>
    <property type="evidence" value="ECO:0007669"/>
    <property type="project" value="UniProtKB-KW"/>
</dbReference>
<reference evidence="12 13" key="1">
    <citation type="journal article" date="2013" name="Environ. Microbiol.">
        <title>Genome analysis of Chitinivibrio alkaliphilus gen. nov., sp. nov., a novel extremely haloalkaliphilic anaerobic chitinolytic bacterium from the candidate phylum Termite Group 3.</title>
        <authorList>
            <person name="Sorokin D.Y."/>
            <person name="Gumerov V.M."/>
            <person name="Rakitin A.L."/>
            <person name="Beletsky A.V."/>
            <person name="Damste J.S."/>
            <person name="Muyzer G."/>
            <person name="Mardanov A.V."/>
            <person name="Ravin N.V."/>
        </authorList>
    </citation>
    <scope>NUCLEOTIDE SEQUENCE [LARGE SCALE GENOMIC DNA]</scope>
    <source>
        <strain evidence="12 13">ACht1</strain>
    </source>
</reference>
<dbReference type="InterPro" id="IPR009003">
    <property type="entry name" value="Peptidase_S1_PA"/>
</dbReference>
<dbReference type="GO" id="GO:0004252">
    <property type="term" value="F:serine-type endopeptidase activity"/>
    <property type="evidence" value="ECO:0007669"/>
    <property type="project" value="InterPro"/>
</dbReference>
<feature type="signal peptide" evidence="10">
    <location>
        <begin position="1"/>
        <end position="20"/>
    </location>
</feature>
<dbReference type="PANTHER" id="PTHR22939">
    <property type="entry name" value="SERINE PROTEASE FAMILY S1C HTRA-RELATED"/>
    <property type="match status" value="1"/>
</dbReference>
<evidence type="ECO:0000256" key="10">
    <source>
        <dbReference type="SAM" id="SignalP"/>
    </source>
</evidence>
<keyword evidence="5" id="KW-0378">Hydrolase</keyword>
<feature type="compositionally biased region" description="Basic and acidic residues" evidence="9">
    <location>
        <begin position="98"/>
        <end position="114"/>
    </location>
</feature>
<evidence type="ECO:0000256" key="6">
    <source>
        <dbReference type="ARBA" id="ARBA00022825"/>
    </source>
</evidence>
<dbReference type="NCBIfam" id="TIGR02037">
    <property type="entry name" value="degP_htrA_DO"/>
    <property type="match status" value="1"/>
</dbReference>
<feature type="domain" description="PDZ" evidence="11">
    <location>
        <begin position="411"/>
        <end position="484"/>
    </location>
</feature>
<keyword evidence="3 10" id="KW-0732">Signal</keyword>
<dbReference type="Pfam" id="PF13180">
    <property type="entry name" value="PDZ_2"/>
    <property type="match status" value="1"/>
</dbReference>
<evidence type="ECO:0000313" key="12">
    <source>
        <dbReference type="EMBL" id="ERP32087.1"/>
    </source>
</evidence>
<feature type="binding site" evidence="8">
    <location>
        <begin position="238"/>
        <end position="240"/>
    </location>
    <ligand>
        <name>substrate</name>
    </ligand>
</feature>
<feature type="binding site" evidence="8">
    <location>
        <position position="164"/>
    </location>
    <ligand>
        <name>substrate</name>
    </ligand>
</feature>
<evidence type="ECO:0000256" key="7">
    <source>
        <dbReference type="PIRSR" id="PIRSR611782-1"/>
    </source>
</evidence>
<dbReference type="PROSITE" id="PS51257">
    <property type="entry name" value="PROKAR_LIPOPROTEIN"/>
    <property type="match status" value="1"/>
</dbReference>
<comment type="similarity">
    <text evidence="1">Belongs to the peptidase S1C family.</text>
</comment>
<dbReference type="PATRIC" id="fig|1313304.3.peg.1025"/>
<evidence type="ECO:0000256" key="4">
    <source>
        <dbReference type="ARBA" id="ARBA00022737"/>
    </source>
</evidence>
<proteinExistence type="inferred from homology"/>
<feature type="active site" description="Charge relay system" evidence="7">
    <location>
        <position position="134"/>
    </location>
</feature>
<feature type="region of interest" description="Disordered" evidence="9">
    <location>
        <begin position="94"/>
        <end position="115"/>
    </location>
</feature>
<dbReference type="eggNOG" id="COG0265">
    <property type="taxonomic scope" value="Bacteria"/>
</dbReference>
<feature type="chain" id="PRO_5004681796" evidence="10">
    <location>
        <begin position="21"/>
        <end position="493"/>
    </location>
</feature>
<dbReference type="SUPFAM" id="SSF50156">
    <property type="entry name" value="PDZ domain-like"/>
    <property type="match status" value="2"/>
</dbReference>
<feature type="domain" description="PDZ" evidence="11">
    <location>
        <begin position="284"/>
        <end position="357"/>
    </location>
</feature>
<keyword evidence="2 12" id="KW-0645">Protease</keyword>
<dbReference type="STRING" id="1313304.CALK_1074"/>
<evidence type="ECO:0000256" key="2">
    <source>
        <dbReference type="ARBA" id="ARBA00022670"/>
    </source>
</evidence>
<keyword evidence="4" id="KW-0677">Repeat</keyword>
<dbReference type="Pfam" id="PF13365">
    <property type="entry name" value="Trypsin_2"/>
    <property type="match status" value="1"/>
</dbReference>
<dbReference type="InterPro" id="IPR001478">
    <property type="entry name" value="PDZ"/>
</dbReference>
<dbReference type="PANTHER" id="PTHR22939:SF129">
    <property type="entry name" value="SERINE PROTEASE HTRA2, MITOCHONDRIAL"/>
    <property type="match status" value="1"/>
</dbReference>
<dbReference type="OrthoDB" id="9758917at2"/>
<dbReference type="Gene3D" id="2.30.42.10">
    <property type="match status" value="2"/>
</dbReference>
<gene>
    <name evidence="12" type="ORF">CALK_1074</name>
</gene>
<evidence type="ECO:0000256" key="8">
    <source>
        <dbReference type="PIRSR" id="PIRSR611782-2"/>
    </source>
</evidence>
<dbReference type="InterPro" id="IPR011782">
    <property type="entry name" value="Pept_S1C_Do"/>
</dbReference>
<dbReference type="InterPro" id="IPR001940">
    <property type="entry name" value="Peptidase_S1C"/>
</dbReference>
<dbReference type="SUPFAM" id="SSF50494">
    <property type="entry name" value="Trypsin-like serine proteases"/>
    <property type="match status" value="1"/>
</dbReference>
<feature type="active site" description="Charge relay system" evidence="7">
    <location>
        <position position="240"/>
    </location>
</feature>
<keyword evidence="13" id="KW-1185">Reference proteome</keyword>
<dbReference type="PROSITE" id="PS50106">
    <property type="entry name" value="PDZ"/>
    <property type="match status" value="2"/>
</dbReference>
<name>U7DAC6_9BACT</name>
<comment type="caution">
    <text evidence="12">The sequence shown here is derived from an EMBL/GenBank/DDBJ whole genome shotgun (WGS) entry which is preliminary data.</text>
</comment>
<evidence type="ECO:0000256" key="9">
    <source>
        <dbReference type="SAM" id="MobiDB-lite"/>
    </source>
</evidence>
<dbReference type="EMBL" id="ASJR01000007">
    <property type="protein sequence ID" value="ERP32087.1"/>
    <property type="molecule type" value="Genomic_DNA"/>
</dbReference>
<dbReference type="Gene3D" id="2.40.10.120">
    <property type="match status" value="1"/>
</dbReference>
<evidence type="ECO:0000256" key="3">
    <source>
        <dbReference type="ARBA" id="ARBA00022729"/>
    </source>
</evidence>
<feature type="binding site" evidence="8">
    <location>
        <position position="134"/>
    </location>
    <ligand>
        <name>substrate</name>
    </ligand>
</feature>
<dbReference type="AlphaFoldDB" id="U7DAC6"/>
<dbReference type="SMART" id="SM00228">
    <property type="entry name" value="PDZ"/>
    <property type="match status" value="2"/>
</dbReference>
<evidence type="ECO:0000256" key="1">
    <source>
        <dbReference type="ARBA" id="ARBA00010541"/>
    </source>
</evidence>
<evidence type="ECO:0000259" key="11">
    <source>
        <dbReference type="PROSITE" id="PS50106"/>
    </source>
</evidence>
<organism evidence="12 13">
    <name type="scientific">Chitinivibrio alkaliphilus ACht1</name>
    <dbReference type="NCBI Taxonomy" id="1313304"/>
    <lineage>
        <taxon>Bacteria</taxon>
        <taxon>Pseudomonadati</taxon>
        <taxon>Fibrobacterota</taxon>
        <taxon>Chitinivibrionia</taxon>
        <taxon>Chitinivibrionales</taxon>
        <taxon>Chitinivibrionaceae</taxon>
        <taxon>Chitinivibrio</taxon>
    </lineage>
</organism>
<protein>
    <submittedName>
        <fullName evidence="12">Periplasmic serine protease, Do/DeqQ family</fullName>
    </submittedName>
</protein>
<dbReference type="Proteomes" id="UP000017148">
    <property type="component" value="Unassembled WGS sequence"/>
</dbReference>
<dbReference type="FunFam" id="2.40.10.10:FF:000001">
    <property type="entry name" value="Periplasmic serine protease DegS"/>
    <property type="match status" value="1"/>
</dbReference>
<sequence length="493" mass="53915">MKQLSAVGFLFVILVTSCSARDGDFPEPGSIRFGAEEAPDIPSYEEFAGQLRVPAEVAEVVLPTVVSITSTKIDTVVYRNPFGDDLFRHFFGMPSPPRGRDDRREQYEKREQRRSGIGSGVIVSDSGYILTNSHVIHGADEITVRLYDEREYTAEIIGVDTLSDVGVIRINESFDSLPVIHLGDSDALRPGDWVMAAGNPFNLNSTVTSGIVSALGRRAAGNEMYQDFIQTDAAINPGNSGGALVNKRGDLIGINTMIYTRSGGYMGIGFAIPINMARSIMEQLVYSGTVSRGWLGVSIGELDYNMMRAFGLEERGVLINDVFEDQPAAEGGIESGDVILAIDGIRTVNPNDLRNVVAAILPDTEVPVRLFRNGEEITRSVVMGDRADFSDEEPRSRRRSDAEDNLVFDRLGIHLSASDGDGFVIDRLEPTSPAARAGLQEDDVVVELRRQGRFIPIESLSQLENAVKETPEGSSLVLRIIRQGRPFFAAIRL</sequence>